<dbReference type="Proteomes" id="UP001147752">
    <property type="component" value="Unassembled WGS sequence"/>
</dbReference>
<organism evidence="2 3">
    <name type="scientific">Penicillium concentricum</name>
    <dbReference type="NCBI Taxonomy" id="293559"/>
    <lineage>
        <taxon>Eukaryota</taxon>
        <taxon>Fungi</taxon>
        <taxon>Dikarya</taxon>
        <taxon>Ascomycota</taxon>
        <taxon>Pezizomycotina</taxon>
        <taxon>Eurotiomycetes</taxon>
        <taxon>Eurotiomycetidae</taxon>
        <taxon>Eurotiales</taxon>
        <taxon>Aspergillaceae</taxon>
        <taxon>Penicillium</taxon>
    </lineage>
</organism>
<dbReference type="RefSeq" id="XP_056579093.1">
    <property type="nucleotide sequence ID" value="XM_056722843.1"/>
</dbReference>
<dbReference type="AlphaFoldDB" id="A0A9W9V8W5"/>
<evidence type="ECO:0000313" key="3">
    <source>
        <dbReference type="Proteomes" id="UP001147752"/>
    </source>
</evidence>
<comment type="caution">
    <text evidence="2">The sequence shown here is derived from an EMBL/GenBank/DDBJ whole genome shotgun (WGS) entry which is preliminary data.</text>
</comment>
<dbReference type="GeneID" id="81462026"/>
<evidence type="ECO:0000256" key="1">
    <source>
        <dbReference type="SAM" id="MobiDB-lite"/>
    </source>
</evidence>
<reference evidence="2" key="2">
    <citation type="journal article" date="2023" name="IMA Fungus">
        <title>Comparative genomic study of the Penicillium genus elucidates a diverse pangenome and 15 lateral gene transfer events.</title>
        <authorList>
            <person name="Petersen C."/>
            <person name="Sorensen T."/>
            <person name="Nielsen M.R."/>
            <person name="Sondergaard T.E."/>
            <person name="Sorensen J.L."/>
            <person name="Fitzpatrick D.A."/>
            <person name="Frisvad J.C."/>
            <person name="Nielsen K.L."/>
        </authorList>
    </citation>
    <scope>NUCLEOTIDE SEQUENCE</scope>
    <source>
        <strain evidence="2">IBT 3081</strain>
    </source>
</reference>
<feature type="region of interest" description="Disordered" evidence="1">
    <location>
        <begin position="253"/>
        <end position="272"/>
    </location>
</feature>
<dbReference type="EMBL" id="JAPZBT010000002">
    <property type="protein sequence ID" value="KAJ5373107.1"/>
    <property type="molecule type" value="Genomic_DNA"/>
</dbReference>
<sequence length="557" mass="62377">MSSPIGCFHTDPKRLGPVSPNCKLPAAKFLKPTYKFYDYSQTPVNIVRKKTSAEDCPICVCYGVRTMMLDFRPNPQHPKKTYRDAVNEPLYQSGFASYHLPAEYVNVQTPYTGTSFTFDVEKGQNGEAYHALICSLLTGNAGQIIRINIGKASQPATVEQQDLLYFYCSQKAIVDIPRGGDSKDNATKCIARVFEQNPEAQDQIFQSLRDYLNDSQLQTAPAGDTPTGGYPYASQAYAAKYWINRYLSLTEQGKPKLPPGQGKPKLPTEQGKSKLPKLADVGKIALLLVRRAQKAGDGRSMTDGNIKSCLKSIRAANQAMAANGYEVFNYIIFYGDFDRKQALTLVGLAKESGLRALYITSPFKQLNSTNDMDQQIDAFWANFKGSRNSSFEYIPEGVPLEVKLFGFFLALQARYGSKLCYIGFRSGTLDGPGFIGSPIFYLDDTLTKGAWNDFASGNYLWDGTDGTLQKPERMMFMTRTTNTFIRINIKGSDRNLIELDDDAAKQLGSALYLYMASLPANDPYWTQRITLMNNPNPQQNELKQMFDYFQGMWRTVK</sequence>
<reference evidence="2" key="1">
    <citation type="submission" date="2022-12" db="EMBL/GenBank/DDBJ databases">
        <authorList>
            <person name="Petersen C."/>
        </authorList>
    </citation>
    <scope>NUCLEOTIDE SEQUENCE</scope>
    <source>
        <strain evidence="2">IBT 3081</strain>
    </source>
</reference>
<protein>
    <submittedName>
        <fullName evidence="2">Uncharacterized protein</fullName>
    </submittedName>
</protein>
<name>A0A9W9V8W5_9EURO</name>
<evidence type="ECO:0000313" key="2">
    <source>
        <dbReference type="EMBL" id="KAJ5373107.1"/>
    </source>
</evidence>
<dbReference type="OrthoDB" id="3946475at2759"/>
<gene>
    <name evidence="2" type="ORF">N7517_005113</name>
</gene>
<keyword evidence="3" id="KW-1185">Reference proteome</keyword>
<accession>A0A9W9V8W5</accession>
<proteinExistence type="predicted"/>